<dbReference type="OrthoDB" id="8117402at2759"/>
<gene>
    <name evidence="1" type="ORF">AVEN_187619_1</name>
</gene>
<sequence>MLAETPLTKEERIDVIGTTRHVVRTFNATHRLQITHDTVAKLTMKFKGTGSIAYASRYGTPTTTTDEGASTLVLAAMTKRQTEWTRRLSAQTGNSQSSAMYNLRANMWHPYNLHILQHLAKDDPDRRVEFYGELETPLHFATSCRPTSSYHFIKPSNDLENLGWKRALNNPLSRIQIRKLINFIFKNEDILFPPN</sequence>
<dbReference type="PANTHER" id="PTHR47326">
    <property type="entry name" value="TRANSPOSABLE ELEMENT TC3 TRANSPOSASE-LIKE PROTEIN"/>
    <property type="match status" value="1"/>
</dbReference>
<protein>
    <recommendedName>
        <fullName evidence="3">DUF4817 domain-containing protein</fullName>
    </recommendedName>
</protein>
<keyword evidence="2" id="KW-1185">Reference proteome</keyword>
<evidence type="ECO:0000313" key="2">
    <source>
        <dbReference type="Proteomes" id="UP000499080"/>
    </source>
</evidence>
<proteinExistence type="predicted"/>
<name>A0A4Y2JZB0_ARAVE</name>
<comment type="caution">
    <text evidence="1">The sequence shown here is derived from an EMBL/GenBank/DDBJ whole genome shotgun (WGS) entry which is preliminary data.</text>
</comment>
<dbReference type="PANTHER" id="PTHR47326:SF1">
    <property type="entry name" value="HTH PSQ-TYPE DOMAIN-CONTAINING PROTEIN"/>
    <property type="match status" value="1"/>
</dbReference>
<evidence type="ECO:0008006" key="3">
    <source>
        <dbReference type="Google" id="ProtNLM"/>
    </source>
</evidence>
<dbReference type="AlphaFoldDB" id="A0A4Y2JZB0"/>
<dbReference type="EMBL" id="BGPR01004087">
    <property type="protein sequence ID" value="GBM95753.1"/>
    <property type="molecule type" value="Genomic_DNA"/>
</dbReference>
<organism evidence="1 2">
    <name type="scientific">Araneus ventricosus</name>
    <name type="common">Orbweaver spider</name>
    <name type="synonym">Epeira ventricosa</name>
    <dbReference type="NCBI Taxonomy" id="182803"/>
    <lineage>
        <taxon>Eukaryota</taxon>
        <taxon>Metazoa</taxon>
        <taxon>Ecdysozoa</taxon>
        <taxon>Arthropoda</taxon>
        <taxon>Chelicerata</taxon>
        <taxon>Arachnida</taxon>
        <taxon>Araneae</taxon>
        <taxon>Araneomorphae</taxon>
        <taxon>Entelegynae</taxon>
        <taxon>Araneoidea</taxon>
        <taxon>Araneidae</taxon>
        <taxon>Araneus</taxon>
    </lineage>
</organism>
<evidence type="ECO:0000313" key="1">
    <source>
        <dbReference type="EMBL" id="GBM95753.1"/>
    </source>
</evidence>
<accession>A0A4Y2JZB0</accession>
<reference evidence="1 2" key="1">
    <citation type="journal article" date="2019" name="Sci. Rep.">
        <title>Orb-weaving spider Araneus ventricosus genome elucidates the spidroin gene catalogue.</title>
        <authorList>
            <person name="Kono N."/>
            <person name="Nakamura H."/>
            <person name="Ohtoshi R."/>
            <person name="Moran D.A.P."/>
            <person name="Shinohara A."/>
            <person name="Yoshida Y."/>
            <person name="Fujiwara M."/>
            <person name="Mori M."/>
            <person name="Tomita M."/>
            <person name="Arakawa K."/>
        </authorList>
    </citation>
    <scope>NUCLEOTIDE SEQUENCE [LARGE SCALE GENOMIC DNA]</scope>
</reference>
<dbReference type="Proteomes" id="UP000499080">
    <property type="component" value="Unassembled WGS sequence"/>
</dbReference>